<dbReference type="AlphaFoldDB" id="A0AAV2UT01"/>
<gene>
    <name evidence="3" type="ORF">LPO_0166</name>
</gene>
<reference evidence="3 4" key="1">
    <citation type="submission" date="2011-07" db="EMBL/GenBank/DDBJ databases">
        <authorList>
            <person name="Genoscope - CEA"/>
        </authorList>
    </citation>
    <scope>NUCLEOTIDE SEQUENCE [LARGE SCALE GENOMIC DNA]</scope>
    <source>
        <strain evidence="4">lorraine</strain>
    </source>
</reference>
<dbReference type="InterPro" id="IPR025209">
    <property type="entry name" value="DUF4209"/>
</dbReference>
<dbReference type="Pfam" id="PF13910">
    <property type="entry name" value="DUF4209"/>
    <property type="match status" value="1"/>
</dbReference>
<name>A0AAV2UT01_LEGPN</name>
<proteinExistence type="predicted"/>
<organism evidence="3 4">
    <name type="scientific">Legionella pneumophila subsp. pneumophila</name>
    <dbReference type="NCBI Taxonomy" id="91891"/>
    <lineage>
        <taxon>Bacteria</taxon>
        <taxon>Pseudomonadati</taxon>
        <taxon>Pseudomonadota</taxon>
        <taxon>Gammaproteobacteria</taxon>
        <taxon>Legionellales</taxon>
        <taxon>Legionellaceae</taxon>
        <taxon>Legionella</taxon>
    </lineage>
</organism>
<protein>
    <recommendedName>
        <fullName evidence="5">DUF4209 domain-containing protein</fullName>
    </recommendedName>
</protein>
<evidence type="ECO:0000259" key="2">
    <source>
        <dbReference type="Pfam" id="PF24098"/>
    </source>
</evidence>
<dbReference type="RefSeq" id="WP_014840798.1">
    <property type="nucleotide sequence ID" value="NC_018139.1"/>
</dbReference>
<dbReference type="KEGG" id="lpo:LPO_0166"/>
<evidence type="ECO:0000313" key="3">
    <source>
        <dbReference type="EMBL" id="CCD04298.1"/>
    </source>
</evidence>
<sequence length="591" mass="66974">MISSITINDLLDSGYAELLDGCEPNVEVYLQILSQACDQARTAGDTSKYHSLRLLSLACSLMLRSSDPKTPFAPRFVLADGTKSFTPSDLSNEESAVLAEFVNHIPYPELVARLADLSWVTKRNGNIATVKLAIANYIQSSNSPFCRSNWYEKLDRIERALRLAFLIDDKPSVDIIKSELISLLEPTYEFFSYIAIKRISNLLLEFDLFEADLLGEKILNLIETKGGREDFQYELLSIASKAFAKAMNQSKSNNVKIQAAEALVRKANQAKIPGQMLASSHWLSQAISAFQKCEGQQQRILDLQEEMTFVNKESLKEMKKISCTTDITEIVNKSVLSMQNKTIADSIIQFAYLSEPLSKEMLEKQTIELAKKTVFQSTTSKRIINGDGRLTALVPPLIGSNNADYDLALQWECYQQANHYRSLIVNGVIVPAKNEILKTHFIDENVLMEIFRHCSFILPDRINLWVKGFAFGFYNDFDIALSLLIPQFEHALRKCLENKGATVWRVESATQFHYEKTLGELLRFPEATELLGENLQFELQDLLTEKVGFNFRNEALHGLVSQSAFYTPNALYLWWLLLHVVVQLSQFPLDI</sequence>
<evidence type="ECO:0000259" key="1">
    <source>
        <dbReference type="Pfam" id="PF13910"/>
    </source>
</evidence>
<dbReference type="Proteomes" id="UP000010102">
    <property type="component" value="Chromosome"/>
</dbReference>
<evidence type="ECO:0000313" key="4">
    <source>
        <dbReference type="Proteomes" id="UP000010102"/>
    </source>
</evidence>
<evidence type="ECO:0008006" key="5">
    <source>
        <dbReference type="Google" id="ProtNLM"/>
    </source>
</evidence>
<accession>A0AAV2UT01</accession>
<dbReference type="InterPro" id="IPR055804">
    <property type="entry name" value="DUF7380"/>
</dbReference>
<feature type="domain" description="DUF4209" evidence="1">
    <location>
        <begin position="489"/>
        <end position="579"/>
    </location>
</feature>
<dbReference type="Pfam" id="PF24098">
    <property type="entry name" value="DUF7380"/>
    <property type="match status" value="1"/>
</dbReference>
<dbReference type="EMBL" id="FQ958210">
    <property type="protein sequence ID" value="CCD04298.1"/>
    <property type="molecule type" value="Genomic_DNA"/>
</dbReference>
<feature type="domain" description="DUF7380" evidence="2">
    <location>
        <begin position="3"/>
        <end position="172"/>
    </location>
</feature>